<dbReference type="AlphaFoldDB" id="A0A1E5VH64"/>
<proteinExistence type="predicted"/>
<sequence length="92" mass="10487">LLYNDDILREILLHLPPLPSSLSRASLICKHWQRLLSDPRFLCRFCAFHSRSPPLLGILNTAFEGLLQLTPTLDPLDRIPSARLSLQVGHYD</sequence>
<evidence type="ECO:0000313" key="2">
    <source>
        <dbReference type="EMBL" id="OEL24473.1"/>
    </source>
</evidence>
<dbReference type="InterPro" id="IPR036047">
    <property type="entry name" value="F-box-like_dom_sf"/>
</dbReference>
<feature type="domain" description="F-box" evidence="1">
    <location>
        <begin position="5"/>
        <end position="43"/>
    </location>
</feature>
<dbReference type="SUPFAM" id="SSF81383">
    <property type="entry name" value="F-box domain"/>
    <property type="match status" value="1"/>
</dbReference>
<dbReference type="Gene3D" id="1.20.1280.50">
    <property type="match status" value="1"/>
</dbReference>
<gene>
    <name evidence="2" type="ORF">BAE44_0014508</name>
</gene>
<comment type="caution">
    <text evidence="2">The sequence shown here is derived from an EMBL/GenBank/DDBJ whole genome shotgun (WGS) entry which is preliminary data.</text>
</comment>
<dbReference type="PANTHER" id="PTHR32133:SF134">
    <property type="entry name" value="OS05G0320100 PROTEIN"/>
    <property type="match status" value="1"/>
</dbReference>
<reference evidence="2 3" key="1">
    <citation type="submission" date="2016-09" db="EMBL/GenBank/DDBJ databases">
        <title>The draft genome of Dichanthelium oligosanthes: A C3 panicoid grass species.</title>
        <authorList>
            <person name="Studer A.J."/>
            <person name="Schnable J.C."/>
            <person name="Brutnell T.P."/>
        </authorList>
    </citation>
    <scope>NUCLEOTIDE SEQUENCE [LARGE SCALE GENOMIC DNA]</scope>
    <source>
        <strain evidence="3">cv. Kellogg 1175</strain>
        <tissue evidence="2">Leaf</tissue>
    </source>
</reference>
<feature type="non-terminal residue" evidence="2">
    <location>
        <position position="1"/>
    </location>
</feature>
<protein>
    <recommendedName>
        <fullName evidence="1">F-box domain-containing protein</fullName>
    </recommendedName>
</protein>
<organism evidence="2 3">
    <name type="scientific">Dichanthelium oligosanthes</name>
    <dbReference type="NCBI Taxonomy" id="888268"/>
    <lineage>
        <taxon>Eukaryota</taxon>
        <taxon>Viridiplantae</taxon>
        <taxon>Streptophyta</taxon>
        <taxon>Embryophyta</taxon>
        <taxon>Tracheophyta</taxon>
        <taxon>Spermatophyta</taxon>
        <taxon>Magnoliopsida</taxon>
        <taxon>Liliopsida</taxon>
        <taxon>Poales</taxon>
        <taxon>Poaceae</taxon>
        <taxon>PACMAD clade</taxon>
        <taxon>Panicoideae</taxon>
        <taxon>Panicodae</taxon>
        <taxon>Paniceae</taxon>
        <taxon>Dichantheliinae</taxon>
        <taxon>Dichanthelium</taxon>
    </lineage>
</organism>
<accession>A0A1E5VH64</accession>
<dbReference type="EMBL" id="LWDX02039630">
    <property type="protein sequence ID" value="OEL24473.1"/>
    <property type="molecule type" value="Genomic_DNA"/>
</dbReference>
<keyword evidence="3" id="KW-1185">Reference proteome</keyword>
<dbReference type="PANTHER" id="PTHR32133">
    <property type="entry name" value="OS07G0120400 PROTEIN"/>
    <property type="match status" value="1"/>
</dbReference>
<dbReference type="Proteomes" id="UP000095767">
    <property type="component" value="Unassembled WGS sequence"/>
</dbReference>
<name>A0A1E5VH64_9POAL</name>
<dbReference type="Pfam" id="PF00646">
    <property type="entry name" value="F-box"/>
    <property type="match status" value="1"/>
</dbReference>
<dbReference type="InterPro" id="IPR001810">
    <property type="entry name" value="F-box_dom"/>
</dbReference>
<evidence type="ECO:0000259" key="1">
    <source>
        <dbReference type="Pfam" id="PF00646"/>
    </source>
</evidence>
<evidence type="ECO:0000313" key="3">
    <source>
        <dbReference type="Proteomes" id="UP000095767"/>
    </source>
</evidence>